<accession>A0A521F5W4</accession>
<proteinExistence type="predicted"/>
<evidence type="ECO:0000313" key="1">
    <source>
        <dbReference type="EMBL" id="SMO91559.1"/>
    </source>
</evidence>
<dbReference type="AlphaFoldDB" id="A0A521F5W4"/>
<dbReference type="EMBL" id="FXTI01000013">
    <property type="protein sequence ID" value="SMO91559.1"/>
    <property type="molecule type" value="Genomic_DNA"/>
</dbReference>
<name>A0A521F5W4_9BACL</name>
<dbReference type="Proteomes" id="UP000315636">
    <property type="component" value="Unassembled WGS sequence"/>
</dbReference>
<reference evidence="1 2" key="1">
    <citation type="submission" date="2017-05" db="EMBL/GenBank/DDBJ databases">
        <authorList>
            <person name="Varghese N."/>
            <person name="Submissions S."/>
        </authorList>
    </citation>
    <scope>NUCLEOTIDE SEQUENCE [LARGE SCALE GENOMIC DNA]</scope>
    <source>
        <strain evidence="1 2">DSM 45474</strain>
    </source>
</reference>
<sequence length="54" mass="6369">MSKRVMIGIRVDEEVKRDFMKWCIDNGTSIQQELESHILNRVGENLKEDSPHKK</sequence>
<dbReference type="SUPFAM" id="SSF47598">
    <property type="entry name" value="Ribbon-helix-helix"/>
    <property type="match status" value="1"/>
</dbReference>
<keyword evidence="2" id="KW-1185">Reference proteome</keyword>
<organism evidence="1 2">
    <name type="scientific">Melghirimyces algeriensis</name>
    <dbReference type="NCBI Taxonomy" id="910412"/>
    <lineage>
        <taxon>Bacteria</taxon>
        <taxon>Bacillati</taxon>
        <taxon>Bacillota</taxon>
        <taxon>Bacilli</taxon>
        <taxon>Bacillales</taxon>
        <taxon>Thermoactinomycetaceae</taxon>
        <taxon>Melghirimyces</taxon>
    </lineage>
</organism>
<dbReference type="InterPro" id="IPR010985">
    <property type="entry name" value="Ribbon_hlx_hlx"/>
</dbReference>
<gene>
    <name evidence="1" type="ORF">SAMN06264849_11331</name>
</gene>
<evidence type="ECO:0000313" key="2">
    <source>
        <dbReference type="Proteomes" id="UP000315636"/>
    </source>
</evidence>
<dbReference type="GO" id="GO:0006355">
    <property type="term" value="P:regulation of DNA-templated transcription"/>
    <property type="evidence" value="ECO:0007669"/>
    <property type="project" value="InterPro"/>
</dbReference>
<protein>
    <submittedName>
        <fullName evidence="1">Uncharacterized protein</fullName>
    </submittedName>
</protein>
<dbReference type="RefSeq" id="WP_185956350.1">
    <property type="nucleotide sequence ID" value="NZ_FXTI01000013.1"/>
</dbReference>